<dbReference type="EMBL" id="KL142394">
    <property type="protein sequence ID" value="KDR71117.1"/>
    <property type="molecule type" value="Genomic_DNA"/>
</dbReference>
<dbReference type="HOGENOM" id="CLU_1610860_0_0_1"/>
<gene>
    <name evidence="1" type="ORF">GALMADRAFT_806110</name>
</gene>
<accession>A0A067SM48</accession>
<name>A0A067SM48_GALM3</name>
<dbReference type="Proteomes" id="UP000027222">
    <property type="component" value="Unassembled WGS sequence"/>
</dbReference>
<proteinExistence type="predicted"/>
<evidence type="ECO:0000313" key="2">
    <source>
        <dbReference type="Proteomes" id="UP000027222"/>
    </source>
</evidence>
<sequence>MGTALRDQAMPWSTSAPYSLHRQRSGFTACTSWTLCWRRRVRGSGSAPTRPPPGSMFAELCSSRSLKRKSYLGLPLKHLTRHCWPCVTYLFDDGGWRETTLAASSQPDSQAPRNDTLTLHHRPRPHQCAYRYPHLRVRNIVPQLLRRAQALPAPQAASPRSNVYV</sequence>
<protein>
    <submittedName>
        <fullName evidence="1">Uncharacterized protein</fullName>
    </submittedName>
</protein>
<evidence type="ECO:0000313" key="1">
    <source>
        <dbReference type="EMBL" id="KDR71117.1"/>
    </source>
</evidence>
<reference evidence="2" key="1">
    <citation type="journal article" date="2014" name="Proc. Natl. Acad. Sci. U.S.A.">
        <title>Extensive sampling of basidiomycete genomes demonstrates inadequacy of the white-rot/brown-rot paradigm for wood decay fungi.</title>
        <authorList>
            <person name="Riley R."/>
            <person name="Salamov A.A."/>
            <person name="Brown D.W."/>
            <person name="Nagy L.G."/>
            <person name="Floudas D."/>
            <person name="Held B.W."/>
            <person name="Levasseur A."/>
            <person name="Lombard V."/>
            <person name="Morin E."/>
            <person name="Otillar R."/>
            <person name="Lindquist E.A."/>
            <person name="Sun H."/>
            <person name="LaButti K.M."/>
            <person name="Schmutz J."/>
            <person name="Jabbour D."/>
            <person name="Luo H."/>
            <person name="Baker S.E."/>
            <person name="Pisabarro A.G."/>
            <person name="Walton J.D."/>
            <person name="Blanchette R.A."/>
            <person name="Henrissat B."/>
            <person name="Martin F."/>
            <person name="Cullen D."/>
            <person name="Hibbett D.S."/>
            <person name="Grigoriev I.V."/>
        </authorList>
    </citation>
    <scope>NUCLEOTIDE SEQUENCE [LARGE SCALE GENOMIC DNA]</scope>
    <source>
        <strain evidence="2">CBS 339.88</strain>
    </source>
</reference>
<dbReference type="AlphaFoldDB" id="A0A067SM48"/>
<organism evidence="1 2">
    <name type="scientific">Galerina marginata (strain CBS 339.88)</name>
    <dbReference type="NCBI Taxonomy" id="685588"/>
    <lineage>
        <taxon>Eukaryota</taxon>
        <taxon>Fungi</taxon>
        <taxon>Dikarya</taxon>
        <taxon>Basidiomycota</taxon>
        <taxon>Agaricomycotina</taxon>
        <taxon>Agaricomycetes</taxon>
        <taxon>Agaricomycetidae</taxon>
        <taxon>Agaricales</taxon>
        <taxon>Agaricineae</taxon>
        <taxon>Strophariaceae</taxon>
        <taxon>Galerina</taxon>
    </lineage>
</organism>
<keyword evidence="2" id="KW-1185">Reference proteome</keyword>